<dbReference type="InterPro" id="IPR011604">
    <property type="entry name" value="PDDEXK-like_dom_sf"/>
</dbReference>
<reference evidence="2 3" key="1">
    <citation type="submission" date="2018-08" db="EMBL/GenBank/DDBJ databases">
        <title>Murine metabolic-syndrome-specific gut microbial biobank.</title>
        <authorList>
            <person name="Liu C."/>
        </authorList>
    </citation>
    <scope>NUCLEOTIDE SEQUENCE [LARGE SCALE GENOMIC DNA]</scope>
    <source>
        <strain evidence="2 3">28</strain>
    </source>
</reference>
<evidence type="ECO:0000313" key="2">
    <source>
        <dbReference type="EMBL" id="NBH62738.1"/>
    </source>
</evidence>
<dbReference type="GO" id="GO:0016787">
    <property type="term" value="F:hydrolase activity"/>
    <property type="evidence" value="ECO:0007669"/>
    <property type="project" value="UniProtKB-KW"/>
</dbReference>
<dbReference type="Gene3D" id="3.90.320.10">
    <property type="match status" value="1"/>
</dbReference>
<sequence>MIANKDRSGWFGASDTSMVVGNWETASFKKWWLVKLGLAESTLQTKAMKVGNAYEHRILETIPGVEMDKQILIPELHLRVNLDGNTPQKIHEVKTYKHEEFKVTAGYRRQSQVEMFAFEYEFGFIPKLEIVAYKLTPEDYLNYFNPIDLNRLSHIPIPYDESFIQDRYLPRLKYLGKCLEEGRMPKYEQIQ</sequence>
<keyword evidence="1" id="KW-0378">Hydrolase</keyword>
<proteinExistence type="predicted"/>
<gene>
    <name evidence="2" type="ORF">D0435_13870</name>
</gene>
<protein>
    <submittedName>
        <fullName evidence="2">Uncharacterized protein</fullName>
    </submittedName>
</protein>
<dbReference type="RefSeq" id="WP_160203022.1">
    <property type="nucleotide sequence ID" value="NZ_QXWK01000034.1"/>
</dbReference>
<dbReference type="AlphaFoldDB" id="A0A845QRW3"/>
<evidence type="ECO:0000313" key="3">
    <source>
        <dbReference type="Proteomes" id="UP000446866"/>
    </source>
</evidence>
<dbReference type="EMBL" id="QXWK01000034">
    <property type="protein sequence ID" value="NBH62738.1"/>
    <property type="molecule type" value="Genomic_DNA"/>
</dbReference>
<dbReference type="InterPro" id="IPR011335">
    <property type="entry name" value="Restrct_endonuc-II-like"/>
</dbReference>
<dbReference type="SUPFAM" id="SSF52980">
    <property type="entry name" value="Restriction endonuclease-like"/>
    <property type="match status" value="1"/>
</dbReference>
<name>A0A845QRW3_9FIRM</name>
<accession>A0A845QRW3</accession>
<evidence type="ECO:0000256" key="1">
    <source>
        <dbReference type="ARBA" id="ARBA00022801"/>
    </source>
</evidence>
<keyword evidence="3" id="KW-1185">Reference proteome</keyword>
<organism evidence="2 3">
    <name type="scientific">Anaerotruncus colihominis</name>
    <dbReference type="NCBI Taxonomy" id="169435"/>
    <lineage>
        <taxon>Bacteria</taxon>
        <taxon>Bacillati</taxon>
        <taxon>Bacillota</taxon>
        <taxon>Clostridia</taxon>
        <taxon>Eubacteriales</taxon>
        <taxon>Oscillospiraceae</taxon>
        <taxon>Anaerotruncus</taxon>
    </lineage>
</organism>
<comment type="caution">
    <text evidence="2">The sequence shown here is derived from an EMBL/GenBank/DDBJ whole genome shotgun (WGS) entry which is preliminary data.</text>
</comment>
<dbReference type="Proteomes" id="UP000446866">
    <property type="component" value="Unassembled WGS sequence"/>
</dbReference>